<dbReference type="EMBL" id="CP063687">
    <property type="protein sequence ID" value="QOY26091.1"/>
    <property type="molecule type" value="Genomic_DNA"/>
</dbReference>
<keyword evidence="4" id="KW-1133">Transmembrane helix</keyword>
<protein>
    <submittedName>
        <fullName evidence="7">Putative MFS-type transporter YhhS</fullName>
    </submittedName>
</protein>
<reference evidence="8" key="1">
    <citation type="submission" date="2020-10" db="EMBL/GenBank/DDBJ databases">
        <title>Complete genome sequence of Bacillus velezensis NST6.</title>
        <authorList>
            <person name="Choi J."/>
        </authorList>
    </citation>
    <scope>NUCLEOTIDE SEQUENCE [LARGE SCALE GENOMIC DNA]</scope>
    <source>
        <strain evidence="8">NST6</strain>
    </source>
</reference>
<accession>A0A7D7ML03</accession>
<feature type="domain" description="Major facilitator superfamily (MFS) profile" evidence="6">
    <location>
        <begin position="9"/>
        <end position="381"/>
    </location>
</feature>
<gene>
    <name evidence="7" type="primary">yhhS_1</name>
    <name evidence="7" type="ORF">BACVE_001040</name>
</gene>
<evidence type="ECO:0000259" key="6">
    <source>
        <dbReference type="PROSITE" id="PS50850"/>
    </source>
</evidence>
<dbReference type="CDD" id="cd17489">
    <property type="entry name" value="MFS_YfcJ_like"/>
    <property type="match status" value="1"/>
</dbReference>
<dbReference type="InterPro" id="IPR011701">
    <property type="entry name" value="MFS"/>
</dbReference>
<dbReference type="AlphaFoldDB" id="A0A7D7ML03"/>
<organism evidence="7 8">
    <name type="scientific">Bacillus velezensis</name>
    <dbReference type="NCBI Taxonomy" id="492670"/>
    <lineage>
        <taxon>Bacteria</taxon>
        <taxon>Bacillati</taxon>
        <taxon>Bacillota</taxon>
        <taxon>Bacilli</taxon>
        <taxon>Bacillales</taxon>
        <taxon>Bacillaceae</taxon>
        <taxon>Bacillus</taxon>
        <taxon>Bacillus amyloliquefaciens group</taxon>
    </lineage>
</organism>
<dbReference type="GO" id="GO:0005886">
    <property type="term" value="C:plasma membrane"/>
    <property type="evidence" value="ECO:0007669"/>
    <property type="project" value="UniProtKB-SubCell"/>
</dbReference>
<name>A0A7D7ML03_BACVE</name>
<keyword evidence="2" id="KW-0813">Transport</keyword>
<evidence type="ECO:0000256" key="1">
    <source>
        <dbReference type="ARBA" id="ARBA00004651"/>
    </source>
</evidence>
<keyword evidence="5" id="KW-0472">Membrane</keyword>
<dbReference type="Pfam" id="PF07690">
    <property type="entry name" value="MFS_1"/>
    <property type="match status" value="1"/>
</dbReference>
<evidence type="ECO:0000256" key="3">
    <source>
        <dbReference type="ARBA" id="ARBA00022692"/>
    </source>
</evidence>
<evidence type="ECO:0000313" key="8">
    <source>
        <dbReference type="Proteomes" id="UP000587477"/>
    </source>
</evidence>
<dbReference type="PANTHER" id="PTHR23531">
    <property type="entry name" value="QUINOLENE RESISTANCE PROTEIN NORA"/>
    <property type="match status" value="1"/>
</dbReference>
<comment type="subcellular location">
    <subcellularLocation>
        <location evidence="1">Cell membrane</location>
        <topology evidence="1">Multi-pass membrane protein</topology>
    </subcellularLocation>
</comment>
<dbReference type="InterPro" id="IPR020846">
    <property type="entry name" value="MFS_dom"/>
</dbReference>
<dbReference type="PANTHER" id="PTHR23531:SF2">
    <property type="entry name" value="PERMEASE"/>
    <property type="match status" value="1"/>
</dbReference>
<evidence type="ECO:0000256" key="4">
    <source>
        <dbReference type="ARBA" id="ARBA00022989"/>
    </source>
</evidence>
<dbReference type="Gene3D" id="1.20.1250.20">
    <property type="entry name" value="MFS general substrate transporter like domains"/>
    <property type="match status" value="2"/>
</dbReference>
<dbReference type="GO" id="GO:0022857">
    <property type="term" value="F:transmembrane transporter activity"/>
    <property type="evidence" value="ECO:0007669"/>
    <property type="project" value="InterPro"/>
</dbReference>
<sequence length="397" mass="44335">MEDKLWTNSFMALITASFFMFFSYYMLMAVLPMYVVDIMNKSSISAGIILTVFIIGSTIARFFIGNCLDSFDRRILLLISSILFLIANLLYYGAQTFESLLLLRIFHGCTYGMMTTTLSTITAELVPSSRKGEGIGYYGTGMSLGMVLGPFVGLYIFSNFGVHEMFLIATVSSFLTFLIGMLVQVPRMNKEGKIKRKIKFFERAVLKISFIAFLLALGYCSISSFLSLYTEAMDEPHAGGYFFLCYGVAMIISRPVIGKIFDKAQGKKIITVSYFVYICGMLLLSYSSSYVDFCIAGLLLGIGFGSVFSCLQTIMVNSVNSSALGTANSTYYLFFDSGIALGSCLLGLLVNILGFQWMFRISSLIIFYSFLFFYLFFIRQTNVLRINKGKGRDSSLN</sequence>
<evidence type="ECO:0000313" key="7">
    <source>
        <dbReference type="EMBL" id="QOY26091.1"/>
    </source>
</evidence>
<proteinExistence type="predicted"/>
<keyword evidence="3" id="KW-0812">Transmembrane</keyword>
<dbReference type="PROSITE" id="PS50850">
    <property type="entry name" value="MFS"/>
    <property type="match status" value="1"/>
</dbReference>
<dbReference type="SUPFAM" id="SSF103473">
    <property type="entry name" value="MFS general substrate transporter"/>
    <property type="match status" value="1"/>
</dbReference>
<dbReference type="Proteomes" id="UP000587477">
    <property type="component" value="Chromosome"/>
</dbReference>
<dbReference type="InterPro" id="IPR036259">
    <property type="entry name" value="MFS_trans_sf"/>
</dbReference>
<dbReference type="RefSeq" id="WP_017418995.1">
    <property type="nucleotide sequence ID" value="NZ_BDDG01000012.1"/>
</dbReference>
<evidence type="ECO:0000256" key="5">
    <source>
        <dbReference type="ARBA" id="ARBA00023136"/>
    </source>
</evidence>
<dbReference type="InterPro" id="IPR052714">
    <property type="entry name" value="MFS_Exporter"/>
</dbReference>
<evidence type="ECO:0000256" key="2">
    <source>
        <dbReference type="ARBA" id="ARBA00022448"/>
    </source>
</evidence>